<protein>
    <recommendedName>
        <fullName evidence="3">Spore coat protein</fullName>
    </recommendedName>
</protein>
<organism evidence="1 2">
    <name type="scientific">Cytobacillus spartinae</name>
    <dbReference type="NCBI Taxonomy" id="3299023"/>
    <lineage>
        <taxon>Bacteria</taxon>
        <taxon>Bacillati</taxon>
        <taxon>Bacillota</taxon>
        <taxon>Bacilli</taxon>
        <taxon>Bacillales</taxon>
        <taxon>Bacillaceae</taxon>
        <taxon>Cytobacillus</taxon>
    </lineage>
</organism>
<keyword evidence="2" id="KW-1185">Reference proteome</keyword>
<evidence type="ECO:0000313" key="1">
    <source>
        <dbReference type="EMBL" id="MFE8699935.1"/>
    </source>
</evidence>
<evidence type="ECO:0000313" key="2">
    <source>
        <dbReference type="Proteomes" id="UP001601059"/>
    </source>
</evidence>
<gene>
    <name evidence="1" type="ORF">ACFYKX_04780</name>
</gene>
<name>A0ABW6K9I7_9BACI</name>
<proteinExistence type="predicted"/>
<sequence>MPVIYTGMNGTIYEGFPHPPIGPWGLPWCNGYPHFPHAHHSPVYHGYSNNRYYHKHY</sequence>
<reference evidence="1 2" key="1">
    <citation type="submission" date="2024-08" db="EMBL/GenBank/DDBJ databases">
        <title>Two novel Cytobacillus novel species.</title>
        <authorList>
            <person name="Liu G."/>
        </authorList>
    </citation>
    <scope>NUCLEOTIDE SEQUENCE [LARGE SCALE GENOMIC DNA]</scope>
    <source>
        <strain evidence="1 2">FJAT-54145</strain>
    </source>
</reference>
<dbReference type="RefSeq" id="WP_389358555.1">
    <property type="nucleotide sequence ID" value="NZ_JBIACK010000001.1"/>
</dbReference>
<comment type="caution">
    <text evidence="1">The sequence shown here is derived from an EMBL/GenBank/DDBJ whole genome shotgun (WGS) entry which is preliminary data.</text>
</comment>
<evidence type="ECO:0008006" key="3">
    <source>
        <dbReference type="Google" id="ProtNLM"/>
    </source>
</evidence>
<dbReference type="Proteomes" id="UP001601059">
    <property type="component" value="Unassembled WGS sequence"/>
</dbReference>
<dbReference type="EMBL" id="JBIACK010000001">
    <property type="protein sequence ID" value="MFE8699935.1"/>
    <property type="molecule type" value="Genomic_DNA"/>
</dbReference>
<accession>A0ABW6K9I7</accession>